<evidence type="ECO:0000313" key="2">
    <source>
        <dbReference type="Proteomes" id="UP000053237"/>
    </source>
</evidence>
<organism evidence="1 2">
    <name type="scientific">Albugo candida</name>
    <dbReference type="NCBI Taxonomy" id="65357"/>
    <lineage>
        <taxon>Eukaryota</taxon>
        <taxon>Sar</taxon>
        <taxon>Stramenopiles</taxon>
        <taxon>Oomycota</taxon>
        <taxon>Peronosporomycetes</taxon>
        <taxon>Albuginales</taxon>
        <taxon>Albuginaceae</taxon>
        <taxon>Albugo</taxon>
    </lineage>
</organism>
<proteinExistence type="predicted"/>
<sequence length="226" mass="25656">MAEGVNCIDCYLTPSSDIETLREILGLIHQLFSEIKELNTRAPLQLSSILFSHDNSASQWASVDSIPCPTQDASNPSVMTEKDDTMEINSTQEYIGDVQDSTLLDTKTASNSKLYHSCFPEDNLDSYSRITSLNAQYIKLSEKLLKQIRRGGNEMREDTANTDQASLDNRNSVETLRCQRDRLRKEVYDRNLVLKNLIVRLRRFERSLLIVDSLSMGQNAGVMERV</sequence>
<dbReference type="EMBL" id="CAIX01000070">
    <property type="protein sequence ID" value="CCI44420.1"/>
    <property type="molecule type" value="Genomic_DNA"/>
</dbReference>
<dbReference type="Proteomes" id="UP000053237">
    <property type="component" value="Unassembled WGS sequence"/>
</dbReference>
<keyword evidence="2" id="KW-1185">Reference proteome</keyword>
<name>A0A024GCF0_9STRA</name>
<evidence type="ECO:0000313" key="1">
    <source>
        <dbReference type="EMBL" id="CCI44420.1"/>
    </source>
</evidence>
<reference evidence="1 2" key="1">
    <citation type="submission" date="2012-05" db="EMBL/GenBank/DDBJ databases">
        <title>Recombination and specialization in a pathogen metapopulation.</title>
        <authorList>
            <person name="Gardiner A."/>
            <person name="Kemen E."/>
            <person name="Schultz-Larsen T."/>
            <person name="MacLean D."/>
            <person name="Van Oosterhout C."/>
            <person name="Jones J.D.G."/>
        </authorList>
    </citation>
    <scope>NUCLEOTIDE SEQUENCE [LARGE SCALE GENOMIC DNA]</scope>
    <source>
        <strain evidence="1 2">Ac Nc2</strain>
    </source>
</reference>
<dbReference type="AlphaFoldDB" id="A0A024GCF0"/>
<dbReference type="OrthoDB" id="76002at2759"/>
<comment type="caution">
    <text evidence="1">The sequence shown here is derived from an EMBL/GenBank/DDBJ whole genome shotgun (WGS) entry which is preliminary data.</text>
</comment>
<protein>
    <submittedName>
        <fullName evidence="1">Uncharacterized protein</fullName>
    </submittedName>
</protein>
<accession>A0A024GCF0</accession>
<dbReference type="InParanoid" id="A0A024GCF0"/>
<gene>
    <name evidence="1" type="ORF">BN9_052290</name>
</gene>